<dbReference type="Proteomes" id="UP000017746">
    <property type="component" value="Chromosome"/>
</dbReference>
<dbReference type="PRINTS" id="PR00420">
    <property type="entry name" value="RNGMNOXGNASE"/>
</dbReference>
<name>U5VVU4_9ACTN</name>
<dbReference type="InterPro" id="IPR036188">
    <property type="entry name" value="FAD/NAD-bd_sf"/>
</dbReference>
<accession>U5VVU4</accession>
<sequence length="374" mass="40492">MRVLISGAGMAGLSAGITLGALGNHVTIVERAGHLRVNGSPIDIRGDALGIAGRMGILDGIRRHQVTMTARTRFVDADGNVVAELPADEVGDSGDDIEIPREDLAHVLHAALDPATSLIFGESIEELHDAGDDVAVTFRSGREDRFDLVVGADGMHSLTRRLVFGPERDYLRHLGFYIALTNLPAEHDGDPGNPILNWPGHMIGITRYRDVALGVLNFRSGWIDYDYHDLEAQKRILLDAFAGHDEWQVPGILDAVRDDPELYFDSVSQIHMPVWHRGRVVLLGDAAHCASGLSGRGTSLAVTGAWFLAEALRTHPADLAAASRDYENNQRPYVERAQATAGPGGDLVVPATQEELDARNARLRAMAGHSRPGR</sequence>
<dbReference type="KEGG" id="afs:AFR_13230"/>
<dbReference type="PANTHER" id="PTHR46865">
    <property type="entry name" value="OXIDOREDUCTASE-RELATED"/>
    <property type="match status" value="1"/>
</dbReference>
<keyword evidence="3" id="KW-1185">Reference proteome</keyword>
<dbReference type="Gene3D" id="3.50.50.60">
    <property type="entry name" value="FAD/NAD(P)-binding domain"/>
    <property type="match status" value="1"/>
</dbReference>
<dbReference type="GO" id="GO:0004497">
    <property type="term" value="F:monooxygenase activity"/>
    <property type="evidence" value="ECO:0007669"/>
    <property type="project" value="UniProtKB-KW"/>
</dbReference>
<evidence type="ECO:0000313" key="3">
    <source>
        <dbReference type="Proteomes" id="UP000017746"/>
    </source>
</evidence>
<dbReference type="STRING" id="1246995.AFR_13230"/>
<dbReference type="SUPFAM" id="SSF51905">
    <property type="entry name" value="FAD/NAD(P)-binding domain"/>
    <property type="match status" value="1"/>
</dbReference>
<reference evidence="2 3" key="1">
    <citation type="journal article" date="2014" name="J. Biotechnol.">
        <title>Complete genome sequence of the actinobacterium Actinoplanes friuliensis HAG 010964, producer of the lipopeptide antibiotic friulimycin.</title>
        <authorList>
            <person name="Ruckert C."/>
            <person name="Szczepanowski R."/>
            <person name="Albersmeier A."/>
            <person name="Goesmann A."/>
            <person name="Fischer N."/>
            <person name="Steinkamper A."/>
            <person name="Puhler A."/>
            <person name="Biener R."/>
            <person name="Schwartz D."/>
            <person name="Kalinowski J."/>
        </authorList>
    </citation>
    <scope>NUCLEOTIDE SEQUENCE [LARGE SCALE GENOMIC DNA]</scope>
    <source>
        <strain evidence="2 3">DSM 7358</strain>
    </source>
</reference>
<dbReference type="HOGENOM" id="CLU_009665_1_0_11"/>
<dbReference type="InterPro" id="IPR051704">
    <property type="entry name" value="FAD_aromatic-hydroxylase"/>
</dbReference>
<gene>
    <name evidence="2" type="ORF">AFR_13230</name>
</gene>
<dbReference type="AlphaFoldDB" id="U5VVU4"/>
<dbReference type="PATRIC" id="fig|1246995.3.peg.2686"/>
<dbReference type="InterPro" id="IPR002938">
    <property type="entry name" value="FAD-bd"/>
</dbReference>
<dbReference type="PANTHER" id="PTHR46865:SF2">
    <property type="entry name" value="MONOOXYGENASE"/>
    <property type="match status" value="1"/>
</dbReference>
<dbReference type="Pfam" id="PF01494">
    <property type="entry name" value="FAD_binding_3"/>
    <property type="match status" value="2"/>
</dbReference>
<protein>
    <submittedName>
        <fullName evidence="2">Monooxygenase FAD-binding protein</fullName>
    </submittedName>
</protein>
<feature type="domain" description="FAD-binding" evidence="1">
    <location>
        <begin position="274"/>
        <end position="315"/>
    </location>
</feature>
<dbReference type="eggNOG" id="COG0654">
    <property type="taxonomic scope" value="Bacteria"/>
</dbReference>
<dbReference type="EMBL" id="CP006272">
    <property type="protein sequence ID" value="AGZ40932.1"/>
    <property type="molecule type" value="Genomic_DNA"/>
</dbReference>
<dbReference type="GO" id="GO:0071949">
    <property type="term" value="F:FAD binding"/>
    <property type="evidence" value="ECO:0007669"/>
    <property type="project" value="InterPro"/>
</dbReference>
<organism evidence="2 3">
    <name type="scientific">Actinoplanes friuliensis DSM 7358</name>
    <dbReference type="NCBI Taxonomy" id="1246995"/>
    <lineage>
        <taxon>Bacteria</taxon>
        <taxon>Bacillati</taxon>
        <taxon>Actinomycetota</taxon>
        <taxon>Actinomycetes</taxon>
        <taxon>Micromonosporales</taxon>
        <taxon>Micromonosporaceae</taxon>
        <taxon>Actinoplanes</taxon>
    </lineage>
</organism>
<keyword evidence="2" id="KW-0503">Monooxygenase</keyword>
<proteinExistence type="predicted"/>
<keyword evidence="2" id="KW-0560">Oxidoreductase</keyword>
<feature type="domain" description="FAD-binding" evidence="1">
    <location>
        <begin position="2"/>
        <end position="161"/>
    </location>
</feature>
<evidence type="ECO:0000313" key="2">
    <source>
        <dbReference type="EMBL" id="AGZ40932.1"/>
    </source>
</evidence>
<evidence type="ECO:0000259" key="1">
    <source>
        <dbReference type="Pfam" id="PF01494"/>
    </source>
</evidence>
<dbReference type="RefSeq" id="WP_023360991.1">
    <property type="nucleotide sequence ID" value="NC_022657.1"/>
</dbReference>
<dbReference type="OrthoDB" id="3356051at2"/>
<dbReference type="Gene3D" id="3.30.9.10">
    <property type="entry name" value="D-Amino Acid Oxidase, subunit A, domain 2"/>
    <property type="match status" value="1"/>
</dbReference>